<organism evidence="2 3">
    <name type="scientific">Microthyrium microscopicum</name>
    <dbReference type="NCBI Taxonomy" id="703497"/>
    <lineage>
        <taxon>Eukaryota</taxon>
        <taxon>Fungi</taxon>
        <taxon>Dikarya</taxon>
        <taxon>Ascomycota</taxon>
        <taxon>Pezizomycotina</taxon>
        <taxon>Dothideomycetes</taxon>
        <taxon>Dothideomycetes incertae sedis</taxon>
        <taxon>Microthyriales</taxon>
        <taxon>Microthyriaceae</taxon>
        <taxon>Microthyrium</taxon>
    </lineage>
</organism>
<feature type="compositionally biased region" description="Low complexity" evidence="1">
    <location>
        <begin position="136"/>
        <end position="145"/>
    </location>
</feature>
<proteinExistence type="predicted"/>
<keyword evidence="3" id="KW-1185">Reference proteome</keyword>
<dbReference type="EMBL" id="MU004232">
    <property type="protein sequence ID" value="KAF2672060.1"/>
    <property type="molecule type" value="Genomic_DNA"/>
</dbReference>
<evidence type="ECO:0000313" key="3">
    <source>
        <dbReference type="Proteomes" id="UP000799302"/>
    </source>
</evidence>
<sequence length="181" mass="20557">MSIYCAHSAKAFMLHKQARNFLNQQAEPFAESIMDEPSSLHKEAQKKALAKWNRKYCKPILRIKFENGQPKSVKSVRTPPSKLPIGAEFRQSVSKELGKLERRQRKIHHRQSHGSTRKIQLTPMSRLPSQDTTPALTSSVTLSGGSSDGDVKIKQEPMDTPLRAMKILVQRFKKVRPSIEI</sequence>
<feature type="compositionally biased region" description="Polar residues" evidence="1">
    <location>
        <begin position="117"/>
        <end position="135"/>
    </location>
</feature>
<feature type="compositionally biased region" description="Basic residues" evidence="1">
    <location>
        <begin position="102"/>
        <end position="116"/>
    </location>
</feature>
<dbReference type="AlphaFoldDB" id="A0A6A6UJW5"/>
<protein>
    <submittedName>
        <fullName evidence="2">Uncharacterized protein</fullName>
    </submittedName>
</protein>
<evidence type="ECO:0000256" key="1">
    <source>
        <dbReference type="SAM" id="MobiDB-lite"/>
    </source>
</evidence>
<feature type="region of interest" description="Disordered" evidence="1">
    <location>
        <begin position="101"/>
        <end position="158"/>
    </location>
</feature>
<evidence type="ECO:0000313" key="2">
    <source>
        <dbReference type="EMBL" id="KAF2672060.1"/>
    </source>
</evidence>
<reference evidence="2" key="1">
    <citation type="journal article" date="2020" name="Stud. Mycol.">
        <title>101 Dothideomycetes genomes: a test case for predicting lifestyles and emergence of pathogens.</title>
        <authorList>
            <person name="Haridas S."/>
            <person name="Albert R."/>
            <person name="Binder M."/>
            <person name="Bloem J."/>
            <person name="Labutti K."/>
            <person name="Salamov A."/>
            <person name="Andreopoulos B."/>
            <person name="Baker S."/>
            <person name="Barry K."/>
            <person name="Bills G."/>
            <person name="Bluhm B."/>
            <person name="Cannon C."/>
            <person name="Castanera R."/>
            <person name="Culley D."/>
            <person name="Daum C."/>
            <person name="Ezra D."/>
            <person name="Gonzalez J."/>
            <person name="Henrissat B."/>
            <person name="Kuo A."/>
            <person name="Liang C."/>
            <person name="Lipzen A."/>
            <person name="Lutzoni F."/>
            <person name="Magnuson J."/>
            <person name="Mondo S."/>
            <person name="Nolan M."/>
            <person name="Ohm R."/>
            <person name="Pangilinan J."/>
            <person name="Park H.-J."/>
            <person name="Ramirez L."/>
            <person name="Alfaro M."/>
            <person name="Sun H."/>
            <person name="Tritt A."/>
            <person name="Yoshinaga Y."/>
            <person name="Zwiers L.-H."/>
            <person name="Turgeon B."/>
            <person name="Goodwin S."/>
            <person name="Spatafora J."/>
            <person name="Crous P."/>
            <person name="Grigoriev I."/>
        </authorList>
    </citation>
    <scope>NUCLEOTIDE SEQUENCE</scope>
    <source>
        <strain evidence="2">CBS 115976</strain>
    </source>
</reference>
<accession>A0A6A6UJW5</accession>
<name>A0A6A6UJW5_9PEZI</name>
<gene>
    <name evidence="2" type="ORF">BT63DRAFT_411372</name>
</gene>
<dbReference type="Proteomes" id="UP000799302">
    <property type="component" value="Unassembled WGS sequence"/>
</dbReference>